<organism evidence="1 2">
    <name type="scientific">Artomyces pyxidatus</name>
    <dbReference type="NCBI Taxonomy" id="48021"/>
    <lineage>
        <taxon>Eukaryota</taxon>
        <taxon>Fungi</taxon>
        <taxon>Dikarya</taxon>
        <taxon>Basidiomycota</taxon>
        <taxon>Agaricomycotina</taxon>
        <taxon>Agaricomycetes</taxon>
        <taxon>Russulales</taxon>
        <taxon>Auriscalpiaceae</taxon>
        <taxon>Artomyces</taxon>
    </lineage>
</organism>
<evidence type="ECO:0000313" key="1">
    <source>
        <dbReference type="EMBL" id="KAI0060652.1"/>
    </source>
</evidence>
<sequence length="627" mass="69501">MRILSWNLNGIRTIPQYHPWNAFKDWDGILRELGADILCFQEMKTTRAAIGRNFAVPDSFDSFFSFPSSKGGYSGVAVYTDPTSALPLKAEEGLSGKVQPKPSLAGEERVSTCYPYAHEMDLMVDADGNTPSDLQVLDMEGRGLVLDFGLFVLINLYCPNETSEARLPYKMNYHLMLQERVRKLIEMEKREVIVLGDINVCAAPIDHCDGHLPSNSSTFWEHPARAWFHRWIGPEGPLIDVVRKFWPERKGMYTCWNTKISARETNYGTRIDYILVTPGLLPWIKHGDIQPSVKGSDHCPVYVDLHEQITSISGEQISLRTAMKMDGPSREAPRIAAKFWNEFQGKQTLMSTFFGKRESAKTASDKGHLSSPQSPLAVAFGTLAAIQSTTSKPMSPRHSTESHEANTARPSSEATAPDLKIASKAPGAPEPRKRQRSDNAPAGPSQPKKLKAGQSKLSSFFAKPSTSQPKDTEIIEVSDGETLATSTRSPTSTPPADTHDQLDADYRLAVELSASQENALLSQSEVVVAQSKDPSHSIHAWSTLFAPVPPPNCTVHGEPAREFRVNKPGPNKGKTFYVCSRPVGPGYDKGRSERLREEVDHQYKCNFFKWGSDAKRDALRTAAPRKS</sequence>
<gene>
    <name evidence="1" type="ORF">BV25DRAFT_1917487</name>
</gene>
<accession>A0ACB8SWR7</accession>
<reference evidence="1" key="1">
    <citation type="submission" date="2021-03" db="EMBL/GenBank/DDBJ databases">
        <authorList>
            <consortium name="DOE Joint Genome Institute"/>
            <person name="Ahrendt S."/>
            <person name="Looney B.P."/>
            <person name="Miyauchi S."/>
            <person name="Morin E."/>
            <person name="Drula E."/>
            <person name="Courty P.E."/>
            <person name="Chicoki N."/>
            <person name="Fauchery L."/>
            <person name="Kohler A."/>
            <person name="Kuo A."/>
            <person name="Labutti K."/>
            <person name="Pangilinan J."/>
            <person name="Lipzen A."/>
            <person name="Riley R."/>
            <person name="Andreopoulos W."/>
            <person name="He G."/>
            <person name="Johnson J."/>
            <person name="Barry K.W."/>
            <person name="Grigoriev I.V."/>
            <person name="Nagy L."/>
            <person name="Hibbett D."/>
            <person name="Henrissat B."/>
            <person name="Matheny P.B."/>
            <person name="Labbe J."/>
            <person name="Martin F."/>
        </authorList>
    </citation>
    <scope>NUCLEOTIDE SEQUENCE</scope>
    <source>
        <strain evidence="1">HHB10654</strain>
    </source>
</reference>
<reference evidence="1" key="2">
    <citation type="journal article" date="2022" name="New Phytol.">
        <title>Evolutionary transition to the ectomycorrhizal habit in the genomes of a hyperdiverse lineage of mushroom-forming fungi.</title>
        <authorList>
            <person name="Looney B."/>
            <person name="Miyauchi S."/>
            <person name="Morin E."/>
            <person name="Drula E."/>
            <person name="Courty P.E."/>
            <person name="Kohler A."/>
            <person name="Kuo A."/>
            <person name="LaButti K."/>
            <person name="Pangilinan J."/>
            <person name="Lipzen A."/>
            <person name="Riley R."/>
            <person name="Andreopoulos W."/>
            <person name="He G."/>
            <person name="Johnson J."/>
            <person name="Nolan M."/>
            <person name="Tritt A."/>
            <person name="Barry K.W."/>
            <person name="Grigoriev I.V."/>
            <person name="Nagy L.G."/>
            <person name="Hibbett D."/>
            <person name="Henrissat B."/>
            <person name="Matheny P.B."/>
            <person name="Labbe J."/>
            <person name="Martin F.M."/>
        </authorList>
    </citation>
    <scope>NUCLEOTIDE SEQUENCE</scope>
    <source>
        <strain evidence="1">HHB10654</strain>
    </source>
</reference>
<name>A0ACB8SWR7_9AGAM</name>
<dbReference type="EMBL" id="MU277217">
    <property type="protein sequence ID" value="KAI0060652.1"/>
    <property type="molecule type" value="Genomic_DNA"/>
</dbReference>
<dbReference type="Proteomes" id="UP000814140">
    <property type="component" value="Unassembled WGS sequence"/>
</dbReference>
<proteinExistence type="predicted"/>
<comment type="caution">
    <text evidence="1">The sequence shown here is derived from an EMBL/GenBank/DDBJ whole genome shotgun (WGS) entry which is preliminary data.</text>
</comment>
<protein>
    <submittedName>
        <fullName evidence="1">DNase I-like protein</fullName>
    </submittedName>
</protein>
<keyword evidence="2" id="KW-1185">Reference proteome</keyword>
<evidence type="ECO:0000313" key="2">
    <source>
        <dbReference type="Proteomes" id="UP000814140"/>
    </source>
</evidence>